<feature type="active site" description="Charge relay system" evidence="10 11">
    <location>
        <position position="171"/>
    </location>
</feature>
<organism evidence="13 14">
    <name type="scientific">Anoxybacter fermentans</name>
    <dbReference type="NCBI Taxonomy" id="1323375"/>
    <lineage>
        <taxon>Bacteria</taxon>
        <taxon>Bacillati</taxon>
        <taxon>Bacillota</taxon>
        <taxon>Clostridia</taxon>
        <taxon>Halanaerobiales</taxon>
        <taxon>Anoxybacter</taxon>
    </lineage>
</organism>
<feature type="binding site" evidence="10 12">
    <location>
        <position position="106"/>
    </location>
    <ligand>
        <name>L-glutamine</name>
        <dbReference type="ChEBI" id="CHEBI:58359"/>
    </ligand>
</feature>
<dbReference type="UniPathway" id="UPA00245"/>
<dbReference type="EC" id="3.5.1.2" evidence="10"/>
<keyword evidence="4 10" id="KW-0315">Glutamine amidotransferase</keyword>
<evidence type="ECO:0000256" key="7">
    <source>
        <dbReference type="ARBA" id="ARBA00049534"/>
    </source>
</evidence>
<dbReference type="KEGG" id="aft:BBF96_12550"/>
<evidence type="ECO:0000313" key="14">
    <source>
        <dbReference type="Proteomes" id="UP000267250"/>
    </source>
</evidence>
<feature type="active site" description="Nucleophile" evidence="10 11">
    <location>
        <position position="79"/>
    </location>
</feature>
<evidence type="ECO:0000256" key="8">
    <source>
        <dbReference type="ARBA" id="ARBA00054599"/>
    </source>
</evidence>
<dbReference type="PROSITE" id="PS51130">
    <property type="entry name" value="PDXT_SNO_2"/>
    <property type="match status" value="1"/>
</dbReference>
<evidence type="ECO:0000256" key="1">
    <source>
        <dbReference type="ARBA" id="ARBA00008345"/>
    </source>
</evidence>
<feature type="binding site" evidence="10 12">
    <location>
        <begin position="47"/>
        <end position="49"/>
    </location>
    <ligand>
        <name>L-glutamine</name>
        <dbReference type="ChEBI" id="CHEBI:58359"/>
    </ligand>
</feature>
<keyword evidence="5 10" id="KW-0456">Lyase</keyword>
<dbReference type="CDD" id="cd01749">
    <property type="entry name" value="GATase1_PB"/>
    <property type="match status" value="1"/>
</dbReference>
<dbReference type="PIRSF" id="PIRSF005639">
    <property type="entry name" value="Glut_amidoT_SNO"/>
    <property type="match status" value="1"/>
</dbReference>
<evidence type="ECO:0000256" key="3">
    <source>
        <dbReference type="ARBA" id="ARBA00022898"/>
    </source>
</evidence>
<comment type="similarity">
    <text evidence="1 10">Belongs to the glutaminase PdxT/SNO family.</text>
</comment>
<protein>
    <recommendedName>
        <fullName evidence="10">Pyridoxal 5'-phosphate synthase subunit PdxT</fullName>
        <ecNumber evidence="10">4.3.3.6</ecNumber>
    </recommendedName>
    <alternativeName>
        <fullName evidence="10">Pdx2</fullName>
    </alternativeName>
    <alternativeName>
        <fullName evidence="10">Pyridoxal 5'-phosphate synthase glutaminase subunit</fullName>
        <ecNumber evidence="10">3.5.1.2</ecNumber>
    </alternativeName>
</protein>
<evidence type="ECO:0000256" key="10">
    <source>
        <dbReference type="HAMAP-Rule" id="MF_01615"/>
    </source>
</evidence>
<dbReference type="GO" id="GO:0004359">
    <property type="term" value="F:glutaminase activity"/>
    <property type="evidence" value="ECO:0007669"/>
    <property type="project" value="UniProtKB-UniRule"/>
</dbReference>
<dbReference type="AlphaFoldDB" id="A0A3S9T0N6"/>
<dbReference type="InterPro" id="IPR021196">
    <property type="entry name" value="PdxT/SNO_CS"/>
</dbReference>
<comment type="subunit">
    <text evidence="9 10">In the presence of PdxS, forms a dodecamer of heterodimers. Only shows activity in the heterodimer.</text>
</comment>
<evidence type="ECO:0000256" key="9">
    <source>
        <dbReference type="ARBA" id="ARBA00064749"/>
    </source>
</evidence>
<dbReference type="HAMAP" id="MF_01615">
    <property type="entry name" value="PdxT"/>
    <property type="match status" value="1"/>
</dbReference>
<dbReference type="PANTHER" id="PTHR31559:SF0">
    <property type="entry name" value="PYRIDOXAL 5'-PHOSPHATE SYNTHASE SUBUNIT SNO1-RELATED"/>
    <property type="match status" value="1"/>
</dbReference>
<evidence type="ECO:0000256" key="2">
    <source>
        <dbReference type="ARBA" id="ARBA00022801"/>
    </source>
</evidence>
<accession>A0A3S9T0N6</accession>
<evidence type="ECO:0000256" key="4">
    <source>
        <dbReference type="ARBA" id="ARBA00022962"/>
    </source>
</evidence>
<dbReference type="EC" id="4.3.3.6" evidence="10"/>
<reference evidence="13 14" key="1">
    <citation type="submission" date="2016-07" db="EMBL/GenBank/DDBJ databases">
        <title>Genome and transcriptome analysis of iron-reducing fermentative bacteria Anoxybacter fermentans.</title>
        <authorList>
            <person name="Zeng X."/>
            <person name="Shao Z."/>
        </authorList>
    </citation>
    <scope>NUCLEOTIDE SEQUENCE [LARGE SCALE GENOMIC DNA]</scope>
    <source>
        <strain evidence="13 14">DY22613</strain>
    </source>
</reference>
<dbReference type="GO" id="GO:0036381">
    <property type="term" value="F:pyridoxal 5'-phosphate synthase (glutamine hydrolysing) activity"/>
    <property type="evidence" value="ECO:0007669"/>
    <property type="project" value="UniProtKB-UniRule"/>
</dbReference>
<comment type="catalytic activity">
    <reaction evidence="6 10">
        <text>aldehydo-D-ribose 5-phosphate + D-glyceraldehyde 3-phosphate + L-glutamine = pyridoxal 5'-phosphate + L-glutamate + phosphate + 3 H2O + H(+)</text>
        <dbReference type="Rhea" id="RHEA:31507"/>
        <dbReference type="ChEBI" id="CHEBI:15377"/>
        <dbReference type="ChEBI" id="CHEBI:15378"/>
        <dbReference type="ChEBI" id="CHEBI:29985"/>
        <dbReference type="ChEBI" id="CHEBI:43474"/>
        <dbReference type="ChEBI" id="CHEBI:58273"/>
        <dbReference type="ChEBI" id="CHEBI:58359"/>
        <dbReference type="ChEBI" id="CHEBI:59776"/>
        <dbReference type="ChEBI" id="CHEBI:597326"/>
        <dbReference type="EC" id="4.3.3.6"/>
    </reaction>
</comment>
<gene>
    <name evidence="10" type="primary">pdxT</name>
    <name evidence="13" type="ORF">BBF96_12550</name>
</gene>
<evidence type="ECO:0000313" key="13">
    <source>
        <dbReference type="EMBL" id="AZR74153.1"/>
    </source>
</evidence>
<evidence type="ECO:0000256" key="6">
    <source>
        <dbReference type="ARBA" id="ARBA00047992"/>
    </source>
</evidence>
<keyword evidence="13" id="KW-0808">Transferase</keyword>
<evidence type="ECO:0000256" key="11">
    <source>
        <dbReference type="PIRSR" id="PIRSR005639-1"/>
    </source>
</evidence>
<dbReference type="GO" id="GO:1903600">
    <property type="term" value="C:glutaminase complex"/>
    <property type="evidence" value="ECO:0007669"/>
    <property type="project" value="TreeGrafter"/>
</dbReference>
<dbReference type="PROSITE" id="PS51273">
    <property type="entry name" value="GATASE_TYPE_1"/>
    <property type="match status" value="1"/>
</dbReference>
<dbReference type="PANTHER" id="PTHR31559">
    <property type="entry name" value="PYRIDOXAL 5'-PHOSPHATE SYNTHASE SUBUNIT SNO"/>
    <property type="match status" value="1"/>
</dbReference>
<keyword evidence="3 10" id="KW-0663">Pyridoxal phosphate</keyword>
<dbReference type="GO" id="GO:0008614">
    <property type="term" value="P:pyridoxine metabolic process"/>
    <property type="evidence" value="ECO:0007669"/>
    <property type="project" value="TreeGrafter"/>
</dbReference>
<comment type="function">
    <text evidence="8 10">Catalyzes the hydrolysis of glutamine to glutamate and ammonia as part of the biosynthesis of pyridoxal 5'-phosphate. The resulting ammonia molecule is channeled to the active site of PdxS.</text>
</comment>
<evidence type="ECO:0000256" key="5">
    <source>
        <dbReference type="ARBA" id="ARBA00023239"/>
    </source>
</evidence>
<dbReference type="PROSITE" id="PS01236">
    <property type="entry name" value="PDXT_SNO_1"/>
    <property type="match status" value="1"/>
</dbReference>
<dbReference type="OrthoDB" id="9810320at2"/>
<name>A0A3S9T0N6_9FIRM</name>
<dbReference type="GO" id="GO:0042823">
    <property type="term" value="P:pyridoxal phosphate biosynthetic process"/>
    <property type="evidence" value="ECO:0007669"/>
    <property type="project" value="UniProtKB-UniRule"/>
</dbReference>
<evidence type="ECO:0000256" key="12">
    <source>
        <dbReference type="PIRSR" id="PIRSR005639-2"/>
    </source>
</evidence>
<comment type="pathway">
    <text evidence="10">Cofactor biosynthesis; pyridoxal 5'-phosphate biosynthesis.</text>
</comment>
<dbReference type="FunFam" id="3.40.50.880:FF:000010">
    <property type="entry name" value="uncharacterized protein LOC100176842 isoform X2"/>
    <property type="match status" value="1"/>
</dbReference>
<dbReference type="NCBIfam" id="TIGR03800">
    <property type="entry name" value="PLP_synth_Pdx2"/>
    <property type="match status" value="1"/>
</dbReference>
<dbReference type="GO" id="GO:0016740">
    <property type="term" value="F:transferase activity"/>
    <property type="evidence" value="ECO:0007669"/>
    <property type="project" value="UniProtKB-KW"/>
</dbReference>
<proteinExistence type="inferred from homology"/>
<sequence>MLKVGILAIQGGIEEHEAHLRQLGVDTVQIKKPGQLANCHGIILPGGESTAIGKTLLETSIAQEIIEKSKVGMPIWGTCAGMILLAKEIENQTENYLKLLDITVHRNGYGRQIDSFKTEAIIPAISKEPIPLVFIRAPYVTRVGSDVKVLLQLDGKIVAVQQNNILGTSFHPELTDDLRFHEYFLKMVRKFALEKE</sequence>
<keyword evidence="14" id="KW-1185">Reference proteome</keyword>
<dbReference type="Pfam" id="PF01174">
    <property type="entry name" value="SNO"/>
    <property type="match status" value="1"/>
</dbReference>
<dbReference type="EMBL" id="CP016379">
    <property type="protein sequence ID" value="AZR74153.1"/>
    <property type="molecule type" value="Genomic_DNA"/>
</dbReference>
<dbReference type="Gene3D" id="3.40.50.880">
    <property type="match status" value="1"/>
</dbReference>
<keyword evidence="2 10" id="KW-0378">Hydrolase</keyword>
<dbReference type="GO" id="GO:0005829">
    <property type="term" value="C:cytosol"/>
    <property type="evidence" value="ECO:0007669"/>
    <property type="project" value="TreeGrafter"/>
</dbReference>
<feature type="binding site" evidence="10 12">
    <location>
        <begin position="135"/>
        <end position="136"/>
    </location>
    <ligand>
        <name>L-glutamine</name>
        <dbReference type="ChEBI" id="CHEBI:58359"/>
    </ligand>
</feature>
<dbReference type="GO" id="GO:0006543">
    <property type="term" value="P:L-glutamine catabolic process"/>
    <property type="evidence" value="ECO:0007669"/>
    <property type="project" value="UniProtKB-UniRule"/>
</dbReference>
<dbReference type="InterPro" id="IPR029062">
    <property type="entry name" value="Class_I_gatase-like"/>
</dbReference>
<dbReference type="SUPFAM" id="SSF52317">
    <property type="entry name" value="Class I glutamine amidotransferase-like"/>
    <property type="match status" value="1"/>
</dbReference>
<dbReference type="Proteomes" id="UP000267250">
    <property type="component" value="Chromosome"/>
</dbReference>
<feature type="active site" description="Charge relay system" evidence="10 11">
    <location>
        <position position="173"/>
    </location>
</feature>
<comment type="catalytic activity">
    <reaction evidence="7 10">
        <text>L-glutamine + H2O = L-glutamate + NH4(+)</text>
        <dbReference type="Rhea" id="RHEA:15889"/>
        <dbReference type="ChEBI" id="CHEBI:15377"/>
        <dbReference type="ChEBI" id="CHEBI:28938"/>
        <dbReference type="ChEBI" id="CHEBI:29985"/>
        <dbReference type="ChEBI" id="CHEBI:58359"/>
        <dbReference type="EC" id="3.5.1.2"/>
    </reaction>
</comment>
<dbReference type="RefSeq" id="WP_127017505.1">
    <property type="nucleotide sequence ID" value="NZ_CP016379.1"/>
</dbReference>
<dbReference type="InterPro" id="IPR002161">
    <property type="entry name" value="PdxT/SNO"/>
</dbReference>